<keyword evidence="2" id="KW-1185">Reference proteome</keyword>
<dbReference type="AlphaFoldDB" id="A0A1Y3CEK6"/>
<dbReference type="NCBIfam" id="TIGR04111">
    <property type="entry name" value="BcepMu_gp16"/>
    <property type="match status" value="1"/>
</dbReference>
<name>A0A1Y3CEK6_9GAMM</name>
<accession>A0A1Y3CEK6</accession>
<dbReference type="Gene3D" id="1.10.260.40">
    <property type="entry name" value="lambda repressor-like DNA-binding domains"/>
    <property type="match status" value="1"/>
</dbReference>
<dbReference type="EMBL" id="NEGB01000004">
    <property type="protein sequence ID" value="OTG65539.1"/>
    <property type="molecule type" value="Genomic_DNA"/>
</dbReference>
<proteinExistence type="predicted"/>
<dbReference type="RefSeq" id="WP_086203602.1">
    <property type="nucleotide sequence ID" value="NZ_NEGB01000004.1"/>
</dbReference>
<gene>
    <name evidence="1" type="ORF">B9T28_08760</name>
</gene>
<evidence type="ECO:0000313" key="2">
    <source>
        <dbReference type="Proteomes" id="UP000242765"/>
    </source>
</evidence>
<reference evidence="1 2" key="1">
    <citation type="submission" date="2017-04" db="EMBL/GenBank/DDBJ databases">
        <title>High diversity of culturable Acinetobacter species in natural soil and water ecosystems.</title>
        <authorList>
            <person name="Nemec A."/>
            <person name="Radolfova-Krizova L."/>
        </authorList>
    </citation>
    <scope>NUCLEOTIDE SEQUENCE [LARGE SCALE GENOMIC DNA]</scope>
    <source>
        <strain evidence="1 2">ANC 4999</strain>
    </source>
</reference>
<comment type="caution">
    <text evidence="1">The sequence shown here is derived from an EMBL/GenBank/DDBJ whole genome shotgun (WGS) entry which is preliminary data.</text>
</comment>
<dbReference type="InterPro" id="IPR026365">
    <property type="entry name" value="BcepMu_gp16"/>
</dbReference>
<organism evidence="1 2">
    <name type="scientific">Acinetobacter silvestris</name>
    <dbReference type="NCBI Taxonomy" id="1977882"/>
    <lineage>
        <taxon>Bacteria</taxon>
        <taxon>Pseudomonadati</taxon>
        <taxon>Pseudomonadota</taxon>
        <taxon>Gammaproteobacteria</taxon>
        <taxon>Moraxellales</taxon>
        <taxon>Moraxellaceae</taxon>
        <taxon>Acinetobacter</taxon>
    </lineage>
</organism>
<dbReference type="GO" id="GO:0003677">
    <property type="term" value="F:DNA binding"/>
    <property type="evidence" value="ECO:0007669"/>
    <property type="project" value="InterPro"/>
</dbReference>
<dbReference type="InterPro" id="IPR010982">
    <property type="entry name" value="Lambda_DNA-bd_dom_sf"/>
</dbReference>
<dbReference type="Proteomes" id="UP000242765">
    <property type="component" value="Unassembled WGS sequence"/>
</dbReference>
<protein>
    <recommendedName>
        <fullName evidence="3">DNA-binding protein</fullName>
    </recommendedName>
</protein>
<evidence type="ECO:0000313" key="1">
    <source>
        <dbReference type="EMBL" id="OTG65539.1"/>
    </source>
</evidence>
<evidence type="ECO:0008006" key="3">
    <source>
        <dbReference type="Google" id="ProtNLM"/>
    </source>
</evidence>
<dbReference type="OrthoDB" id="5679056at2"/>
<dbReference type="STRING" id="1977882.B9T28_08760"/>
<sequence length="60" mass="7000">MVKSIQQIKNEFHSKGITFSDWAKENNFSPELVYRVLKMNRVPVRGESHKIAIKLGIKEE</sequence>